<evidence type="ECO:0000256" key="1">
    <source>
        <dbReference type="ARBA" id="ARBA00004196"/>
    </source>
</evidence>
<evidence type="ECO:0000313" key="7">
    <source>
        <dbReference type="Proteomes" id="UP000217763"/>
    </source>
</evidence>
<gene>
    <name evidence="6" type="ORF">AN401_07745</name>
</gene>
<dbReference type="KEGG" id="zdf:AN401_07745"/>
<proteinExistence type="inferred from homology"/>
<evidence type="ECO:0000313" key="6">
    <source>
        <dbReference type="EMBL" id="ATG73764.1"/>
    </source>
</evidence>
<dbReference type="RefSeq" id="WP_096779016.1">
    <property type="nucleotide sequence ID" value="NZ_CP012621.1"/>
</dbReference>
<dbReference type="InterPro" id="IPR028082">
    <property type="entry name" value="Peripla_BP_I"/>
</dbReference>
<dbReference type="AlphaFoldDB" id="A0A291HNP5"/>
<dbReference type="SUPFAM" id="SSF53822">
    <property type="entry name" value="Periplasmic binding protein-like I"/>
    <property type="match status" value="1"/>
</dbReference>
<dbReference type="Pfam" id="PF13407">
    <property type="entry name" value="Peripla_BP_4"/>
    <property type="match status" value="1"/>
</dbReference>
<dbReference type="GO" id="GO:0030313">
    <property type="term" value="C:cell envelope"/>
    <property type="evidence" value="ECO:0007669"/>
    <property type="project" value="UniProtKB-SubCell"/>
</dbReference>
<dbReference type="GO" id="GO:0055085">
    <property type="term" value="P:transmembrane transport"/>
    <property type="evidence" value="ECO:0007669"/>
    <property type="project" value="UniProtKB-ARBA"/>
</dbReference>
<sequence length="307" mass="33097">MKLKKLTLASVLAATLPFGAQADNIRIGVAMAQFDNNFLTLIRQAMQAKVAELEGVEVQFEDAKTDVGQQLQQVESFVNQKLDAIIVNPVDTQAVAPVIKRVQEAGIPMVFVNLKPEVALPDGISYVGSDSKVAGVLQMEYVAEQLGGKGNVAILMGELAHESARDRTNGVEEVAAKYPDIRIIAKETGRWTRKEGMDVTSNWLLSGYEIDAIVANNDEMAIGAIMSLGPSRVKKVIVGGVDATPDGLAFLDRGMLGVTVFQDAKGQGTAAIDTAIRMARGEAVEKEIMIPFELVTTDNYKDYVGRN</sequence>
<dbReference type="InterPro" id="IPR025997">
    <property type="entry name" value="SBP_2_dom"/>
</dbReference>
<dbReference type="CDD" id="cd06301">
    <property type="entry name" value="PBP1_rhizopine_binding-like"/>
    <property type="match status" value="1"/>
</dbReference>
<dbReference type="Gene3D" id="3.40.50.2300">
    <property type="match status" value="2"/>
</dbReference>
<protein>
    <submittedName>
        <fullName evidence="6">Rhizopine-binding protein</fullName>
    </submittedName>
</protein>
<evidence type="ECO:0000256" key="3">
    <source>
        <dbReference type="ARBA" id="ARBA00022729"/>
    </source>
</evidence>
<dbReference type="Proteomes" id="UP000217763">
    <property type="component" value="Chromosome"/>
</dbReference>
<keyword evidence="3 4" id="KW-0732">Signal</keyword>
<dbReference type="PANTHER" id="PTHR46847:SF1">
    <property type="entry name" value="D-ALLOSE-BINDING PERIPLASMIC PROTEIN-RELATED"/>
    <property type="match status" value="1"/>
</dbReference>
<dbReference type="EMBL" id="CP012621">
    <property type="protein sequence ID" value="ATG73764.1"/>
    <property type="molecule type" value="Genomic_DNA"/>
</dbReference>
<name>A0A291HNP5_9GAMM</name>
<comment type="subcellular location">
    <subcellularLocation>
        <location evidence="1">Cell envelope</location>
    </subcellularLocation>
</comment>
<evidence type="ECO:0000259" key="5">
    <source>
        <dbReference type="Pfam" id="PF13407"/>
    </source>
</evidence>
<feature type="domain" description="Periplasmic binding protein" evidence="5">
    <location>
        <begin position="27"/>
        <end position="282"/>
    </location>
</feature>
<evidence type="ECO:0000256" key="2">
    <source>
        <dbReference type="ARBA" id="ARBA00007639"/>
    </source>
</evidence>
<feature type="signal peptide" evidence="4">
    <location>
        <begin position="1"/>
        <end position="22"/>
    </location>
</feature>
<reference evidence="7" key="1">
    <citation type="submission" date="2015-09" db="EMBL/GenBank/DDBJ databases">
        <authorList>
            <person name="Shao Z."/>
            <person name="Wang L."/>
        </authorList>
    </citation>
    <scope>NUCLEOTIDE SEQUENCE [LARGE SCALE GENOMIC DNA]</scope>
    <source>
        <strain evidence="7">F13-1</strain>
    </source>
</reference>
<organism evidence="6 7">
    <name type="scientific">Zobellella denitrificans</name>
    <dbReference type="NCBI Taxonomy" id="347534"/>
    <lineage>
        <taxon>Bacteria</taxon>
        <taxon>Pseudomonadati</taxon>
        <taxon>Pseudomonadota</taxon>
        <taxon>Gammaproteobacteria</taxon>
        <taxon>Aeromonadales</taxon>
        <taxon>Aeromonadaceae</taxon>
        <taxon>Zobellella</taxon>
    </lineage>
</organism>
<evidence type="ECO:0000256" key="4">
    <source>
        <dbReference type="SAM" id="SignalP"/>
    </source>
</evidence>
<keyword evidence="7" id="KW-1185">Reference proteome</keyword>
<dbReference type="PANTHER" id="PTHR46847">
    <property type="entry name" value="D-ALLOSE-BINDING PERIPLASMIC PROTEIN-RELATED"/>
    <property type="match status" value="1"/>
</dbReference>
<comment type="similarity">
    <text evidence="2">Belongs to the bacterial solute-binding protein 2 family.</text>
</comment>
<feature type="chain" id="PRO_5012742064" evidence="4">
    <location>
        <begin position="23"/>
        <end position="307"/>
    </location>
</feature>
<dbReference type="GO" id="GO:0030246">
    <property type="term" value="F:carbohydrate binding"/>
    <property type="evidence" value="ECO:0007669"/>
    <property type="project" value="UniProtKB-ARBA"/>
</dbReference>
<accession>A0A291HNP5</accession>